<dbReference type="InterPro" id="IPR005467">
    <property type="entry name" value="His_kinase_dom"/>
</dbReference>
<dbReference type="InterPro" id="IPR036890">
    <property type="entry name" value="HATPase_C_sf"/>
</dbReference>
<dbReference type="Pfam" id="PF00512">
    <property type="entry name" value="HisKA"/>
    <property type="match status" value="1"/>
</dbReference>
<dbReference type="InterPro" id="IPR036097">
    <property type="entry name" value="HisK_dim/P_sf"/>
</dbReference>
<evidence type="ECO:0000256" key="1">
    <source>
        <dbReference type="ARBA" id="ARBA00000085"/>
    </source>
</evidence>
<dbReference type="Pfam" id="PF02518">
    <property type="entry name" value="HATPase_c"/>
    <property type="match status" value="1"/>
</dbReference>
<dbReference type="EC" id="2.7.13.3" evidence="2"/>
<dbReference type="InterPro" id="IPR050736">
    <property type="entry name" value="Sensor_HK_Regulatory"/>
</dbReference>
<dbReference type="PRINTS" id="PR00344">
    <property type="entry name" value="BCTRLSENSOR"/>
</dbReference>
<reference evidence="8" key="1">
    <citation type="journal article" date="2023" name="Plants (Basel)">
        <title>Genomic Analysis of Leptolyngbya boryana CZ1 Reveals Efficient Carbon Fixation Modules.</title>
        <authorList>
            <person name="Bai X."/>
            <person name="Wang H."/>
            <person name="Cheng W."/>
            <person name="Wang J."/>
            <person name="Ma M."/>
            <person name="Hu H."/>
            <person name="Song Z."/>
            <person name="Ma H."/>
            <person name="Fan Y."/>
            <person name="Du C."/>
            <person name="Xu J."/>
        </authorList>
    </citation>
    <scope>NUCLEOTIDE SEQUENCE</scope>
    <source>
        <strain evidence="8">CZ1</strain>
    </source>
</reference>
<dbReference type="InterPro" id="IPR003594">
    <property type="entry name" value="HATPase_dom"/>
</dbReference>
<dbReference type="AlphaFoldDB" id="A0AA96WNL6"/>
<evidence type="ECO:0000256" key="6">
    <source>
        <dbReference type="ARBA" id="ARBA00023012"/>
    </source>
</evidence>
<proteinExistence type="predicted"/>
<dbReference type="PANTHER" id="PTHR43711:SF26">
    <property type="entry name" value="SENSOR HISTIDINE KINASE RCSC"/>
    <property type="match status" value="1"/>
</dbReference>
<dbReference type="EMBL" id="CP130144">
    <property type="protein sequence ID" value="WNZ43350.1"/>
    <property type="molecule type" value="Genomic_DNA"/>
</dbReference>
<dbReference type="SMART" id="SM00387">
    <property type="entry name" value="HATPase_c"/>
    <property type="match status" value="1"/>
</dbReference>
<evidence type="ECO:0000259" key="7">
    <source>
        <dbReference type="PROSITE" id="PS50109"/>
    </source>
</evidence>
<keyword evidence="4" id="KW-0808">Transferase</keyword>
<keyword evidence="6" id="KW-0902">Two-component regulatory system</keyword>
<evidence type="ECO:0000313" key="8">
    <source>
        <dbReference type="EMBL" id="WNZ43350.1"/>
    </source>
</evidence>
<dbReference type="SUPFAM" id="SSF55874">
    <property type="entry name" value="ATPase domain of HSP90 chaperone/DNA topoisomerase II/histidine kinase"/>
    <property type="match status" value="1"/>
</dbReference>
<dbReference type="PANTHER" id="PTHR43711">
    <property type="entry name" value="TWO-COMPONENT HISTIDINE KINASE"/>
    <property type="match status" value="1"/>
</dbReference>
<dbReference type="FunFam" id="3.30.565.10:FF:000006">
    <property type="entry name" value="Sensor histidine kinase WalK"/>
    <property type="match status" value="1"/>
</dbReference>
<dbReference type="GO" id="GO:0000155">
    <property type="term" value="F:phosphorelay sensor kinase activity"/>
    <property type="evidence" value="ECO:0007669"/>
    <property type="project" value="InterPro"/>
</dbReference>
<keyword evidence="3" id="KW-0597">Phosphoprotein</keyword>
<organism evidence="8">
    <name type="scientific">Leptolyngbya boryana CZ1</name>
    <dbReference type="NCBI Taxonomy" id="3060204"/>
    <lineage>
        <taxon>Bacteria</taxon>
        <taxon>Bacillati</taxon>
        <taxon>Cyanobacteriota</taxon>
        <taxon>Cyanophyceae</taxon>
        <taxon>Leptolyngbyales</taxon>
        <taxon>Leptolyngbyaceae</taxon>
        <taxon>Leptolyngbya group</taxon>
        <taxon>Leptolyngbya</taxon>
    </lineage>
</organism>
<dbReference type="CDD" id="cd00082">
    <property type="entry name" value="HisKA"/>
    <property type="match status" value="1"/>
</dbReference>
<evidence type="ECO:0000256" key="3">
    <source>
        <dbReference type="ARBA" id="ARBA00022553"/>
    </source>
</evidence>
<protein>
    <recommendedName>
        <fullName evidence="2">histidine kinase</fullName>
        <ecNumber evidence="2">2.7.13.3</ecNumber>
    </recommendedName>
</protein>
<dbReference type="PROSITE" id="PS50109">
    <property type="entry name" value="HIS_KIN"/>
    <property type="match status" value="1"/>
</dbReference>
<name>A0AA96WNL6_LEPBY</name>
<reference evidence="8" key="2">
    <citation type="submission" date="2023-07" db="EMBL/GenBank/DDBJ databases">
        <authorList>
            <person name="Bai X.-H."/>
            <person name="Wang H.-H."/>
            <person name="Wang J."/>
            <person name="Ma M.-Y."/>
            <person name="Hu H.-H."/>
            <person name="Song Z.-L."/>
            <person name="Ma H.-G."/>
            <person name="Fan Y."/>
            <person name="Du C.-Y."/>
            <person name="Xu J.-C."/>
        </authorList>
    </citation>
    <scope>NUCLEOTIDE SEQUENCE</scope>
    <source>
        <strain evidence="8">CZ1</strain>
    </source>
</reference>
<dbReference type="InterPro" id="IPR003661">
    <property type="entry name" value="HisK_dim/P_dom"/>
</dbReference>
<gene>
    <name evidence="8" type="ORF">Q2T42_15960</name>
</gene>
<evidence type="ECO:0000256" key="4">
    <source>
        <dbReference type="ARBA" id="ARBA00022679"/>
    </source>
</evidence>
<dbReference type="Gene3D" id="1.10.287.130">
    <property type="match status" value="1"/>
</dbReference>
<keyword evidence="5 8" id="KW-0418">Kinase</keyword>
<accession>A0AA96WNL6</accession>
<dbReference type="InterPro" id="IPR004358">
    <property type="entry name" value="Sig_transdc_His_kin-like_C"/>
</dbReference>
<comment type="catalytic activity">
    <reaction evidence="1">
        <text>ATP + protein L-histidine = ADP + protein N-phospho-L-histidine.</text>
        <dbReference type="EC" id="2.7.13.3"/>
    </reaction>
</comment>
<dbReference type="Gene3D" id="3.30.565.10">
    <property type="entry name" value="Histidine kinase-like ATPase, C-terminal domain"/>
    <property type="match status" value="1"/>
</dbReference>
<feature type="domain" description="Histidine kinase" evidence="7">
    <location>
        <begin position="1"/>
        <end position="224"/>
    </location>
</feature>
<sequence>MASHQLRTPLAVIASSAGILNDFGEQLDEQKRRKHLQRIQTYVRHTTQLLDDILLLNKAETGHLAFQPESLLLLKFFQALIDEMQLSTSNHTIQGLVLAESKIQSLEQSGQLYLDRKLLRQIFVNLISNSIQYSPEQTTVKFSLTIQQQDLVFAIEDQGIGIDTSEQAQVFQPFYRGKNVGTIPGTGLGLAIVQKCVELHQGKISVMSEPNVGTLFTVVIPITLSEQS</sequence>
<evidence type="ECO:0000256" key="2">
    <source>
        <dbReference type="ARBA" id="ARBA00012438"/>
    </source>
</evidence>
<evidence type="ECO:0000256" key="5">
    <source>
        <dbReference type="ARBA" id="ARBA00022777"/>
    </source>
</evidence>
<dbReference type="CDD" id="cd00075">
    <property type="entry name" value="HATPase"/>
    <property type="match status" value="1"/>
</dbReference>
<dbReference type="SMART" id="SM00388">
    <property type="entry name" value="HisKA"/>
    <property type="match status" value="1"/>
</dbReference>
<dbReference type="SUPFAM" id="SSF47384">
    <property type="entry name" value="Homodimeric domain of signal transducing histidine kinase"/>
    <property type="match status" value="1"/>
</dbReference>